<gene>
    <name evidence="2" type="ORF">F2P81_024822</name>
</gene>
<evidence type="ECO:0000313" key="2">
    <source>
        <dbReference type="EMBL" id="KAF0022841.1"/>
    </source>
</evidence>
<dbReference type="EMBL" id="VEVO01000023">
    <property type="protein sequence ID" value="KAF0022841.1"/>
    <property type="molecule type" value="Genomic_DNA"/>
</dbReference>
<evidence type="ECO:0000256" key="1">
    <source>
        <dbReference type="SAM" id="MobiDB-lite"/>
    </source>
</evidence>
<feature type="region of interest" description="Disordered" evidence="1">
    <location>
        <begin position="57"/>
        <end position="89"/>
    </location>
</feature>
<reference evidence="2 3" key="1">
    <citation type="submission" date="2019-06" db="EMBL/GenBank/DDBJ databases">
        <title>Draft genomes of female and male turbot (Scophthalmus maximus).</title>
        <authorList>
            <person name="Xu H."/>
            <person name="Xu X.-W."/>
            <person name="Shao C."/>
            <person name="Chen S."/>
        </authorList>
    </citation>
    <scope>NUCLEOTIDE SEQUENCE [LARGE SCALE GENOMIC DNA]</scope>
    <source>
        <strain evidence="2">Ysfricsl-2016a</strain>
        <tissue evidence="2">Blood</tissue>
    </source>
</reference>
<organism evidence="2 3">
    <name type="scientific">Scophthalmus maximus</name>
    <name type="common">Turbot</name>
    <name type="synonym">Psetta maxima</name>
    <dbReference type="NCBI Taxonomy" id="52904"/>
    <lineage>
        <taxon>Eukaryota</taxon>
        <taxon>Metazoa</taxon>
        <taxon>Chordata</taxon>
        <taxon>Craniata</taxon>
        <taxon>Vertebrata</taxon>
        <taxon>Euteleostomi</taxon>
        <taxon>Actinopterygii</taxon>
        <taxon>Neopterygii</taxon>
        <taxon>Teleostei</taxon>
        <taxon>Neoteleostei</taxon>
        <taxon>Acanthomorphata</taxon>
        <taxon>Carangaria</taxon>
        <taxon>Pleuronectiformes</taxon>
        <taxon>Pleuronectoidei</taxon>
        <taxon>Scophthalmidae</taxon>
        <taxon>Scophthalmus</taxon>
    </lineage>
</organism>
<comment type="caution">
    <text evidence="2">The sequence shown here is derived from an EMBL/GenBank/DDBJ whole genome shotgun (WGS) entry which is preliminary data.</text>
</comment>
<dbReference type="AlphaFoldDB" id="A0A6A4RUJ9"/>
<proteinExistence type="predicted"/>
<accession>A0A6A4RUJ9</accession>
<feature type="compositionally biased region" description="Basic residues" evidence="1">
    <location>
        <begin position="77"/>
        <end position="87"/>
    </location>
</feature>
<name>A0A6A4RUJ9_SCOMX</name>
<dbReference type="Proteomes" id="UP000438429">
    <property type="component" value="Unassembled WGS sequence"/>
</dbReference>
<feature type="compositionally biased region" description="Basic and acidic residues" evidence="1">
    <location>
        <begin position="67"/>
        <end position="76"/>
    </location>
</feature>
<sequence length="122" mass="13654">MDEGCLDGGHQGLGGVLSSLASAVRNAIAISPLSSSSVWIEHLCCLFVVMTFGCGRGPEGDGTTEWPENREREKKTCRSHRKRKKQQRSSSFTLKILLNVDRFPRRRAIDLRLVQTGYIFET</sequence>
<evidence type="ECO:0000313" key="3">
    <source>
        <dbReference type="Proteomes" id="UP000438429"/>
    </source>
</evidence>
<protein>
    <submittedName>
        <fullName evidence="2">Uncharacterized protein</fullName>
    </submittedName>
</protein>